<proteinExistence type="predicted"/>
<dbReference type="Pfam" id="PF00753">
    <property type="entry name" value="Lactamase_B"/>
    <property type="match status" value="1"/>
</dbReference>
<accession>A0ABV7GJU6</accession>
<dbReference type="Gene3D" id="1.10.10.10">
    <property type="entry name" value="Winged helix-like DNA-binding domain superfamily/Winged helix DNA-binding domain"/>
    <property type="match status" value="1"/>
</dbReference>
<dbReference type="InterPro" id="IPR001279">
    <property type="entry name" value="Metallo-B-lactamas"/>
</dbReference>
<dbReference type="InterPro" id="IPR050855">
    <property type="entry name" value="NDM-1-like"/>
</dbReference>
<gene>
    <name evidence="2" type="ORF">ACFOE0_16240</name>
</gene>
<dbReference type="PANTHER" id="PTHR42951">
    <property type="entry name" value="METALLO-BETA-LACTAMASE DOMAIN-CONTAINING"/>
    <property type="match status" value="1"/>
</dbReference>
<evidence type="ECO:0000259" key="1">
    <source>
        <dbReference type="SMART" id="SM00849"/>
    </source>
</evidence>
<organism evidence="2 3">
    <name type="scientific">Shewanella submarina</name>
    <dbReference type="NCBI Taxonomy" id="2016376"/>
    <lineage>
        <taxon>Bacteria</taxon>
        <taxon>Pseudomonadati</taxon>
        <taxon>Pseudomonadota</taxon>
        <taxon>Gammaproteobacteria</taxon>
        <taxon>Alteromonadales</taxon>
        <taxon>Shewanellaceae</taxon>
        <taxon>Shewanella</taxon>
    </lineage>
</organism>
<protein>
    <submittedName>
        <fullName evidence="2">MBL fold metallo-hydrolase</fullName>
    </submittedName>
</protein>
<dbReference type="EMBL" id="JBHRTD010000017">
    <property type="protein sequence ID" value="MFC3139721.1"/>
    <property type="molecule type" value="Genomic_DNA"/>
</dbReference>
<comment type="caution">
    <text evidence="2">The sequence shown here is derived from an EMBL/GenBank/DDBJ whole genome shotgun (WGS) entry which is preliminary data.</text>
</comment>
<reference evidence="3" key="1">
    <citation type="journal article" date="2019" name="Int. J. Syst. Evol. Microbiol.">
        <title>The Global Catalogue of Microorganisms (GCM) 10K type strain sequencing project: providing services to taxonomists for standard genome sequencing and annotation.</title>
        <authorList>
            <consortium name="The Broad Institute Genomics Platform"/>
            <consortium name="The Broad Institute Genome Sequencing Center for Infectious Disease"/>
            <person name="Wu L."/>
            <person name="Ma J."/>
        </authorList>
    </citation>
    <scope>NUCLEOTIDE SEQUENCE [LARGE SCALE GENOMIC DNA]</scope>
    <source>
        <strain evidence="3">KCTC 52277</strain>
    </source>
</reference>
<name>A0ABV7GJU6_9GAMM</name>
<dbReference type="RefSeq" id="WP_248936230.1">
    <property type="nucleotide sequence ID" value="NZ_JAKILF010000004.1"/>
</dbReference>
<keyword evidence="3" id="KW-1185">Reference proteome</keyword>
<dbReference type="InterPro" id="IPR036388">
    <property type="entry name" value="WH-like_DNA-bd_sf"/>
</dbReference>
<evidence type="ECO:0000313" key="2">
    <source>
        <dbReference type="EMBL" id="MFC3139721.1"/>
    </source>
</evidence>
<dbReference type="SUPFAM" id="SSF56281">
    <property type="entry name" value="Metallo-hydrolase/oxidoreductase"/>
    <property type="match status" value="1"/>
</dbReference>
<feature type="domain" description="Metallo-beta-lactamase" evidence="1">
    <location>
        <begin position="44"/>
        <end position="259"/>
    </location>
</feature>
<dbReference type="InterPro" id="IPR036866">
    <property type="entry name" value="RibonucZ/Hydroxyglut_hydro"/>
</dbReference>
<dbReference type="Gene3D" id="3.60.15.10">
    <property type="entry name" value="Ribonuclease Z/Hydroxyacylglutathione hydrolase-like"/>
    <property type="match status" value="1"/>
</dbReference>
<sequence>MQQVKGSAVMLEYPYSAPDPDGSVRQVAPGVLWARMPMPMALNHINVYLLEDDDGWYAVDTGLALEQVKRLWQTLVANELKGKPLKGLICTHFHYDHAGLAPWMTETFDIPLYMSFGEYLFMRSIGAERNPDMVGQLTSFYQRGGVPQQEIASIIKAVAKDPFIGHFPNTFNRLREGDQLAIGTRNWQVVIGEGHSPEHVCLWCEQEQLLIAGDQLLPEISSNVLVNEIEPNGNPLALWLKSLERLETFPANTIVLPAHGPVFRGIKPRSRALIEHHHTHLALLESAALRGLTLWQAMQVMFNRQLSSRKLGPVEKMLALGETQAHLNYLYDAARLEKSNVRQQDGEQYIKLRQQDQKTQ</sequence>
<dbReference type="Proteomes" id="UP001595621">
    <property type="component" value="Unassembled WGS sequence"/>
</dbReference>
<dbReference type="SMART" id="SM00849">
    <property type="entry name" value="Lactamase_B"/>
    <property type="match status" value="1"/>
</dbReference>
<evidence type="ECO:0000313" key="3">
    <source>
        <dbReference type="Proteomes" id="UP001595621"/>
    </source>
</evidence>